<dbReference type="OrthoDB" id="8781863at2"/>
<gene>
    <name evidence="3" type="ORF">RD110_12240</name>
</gene>
<dbReference type="RefSeq" id="WP_076199751.1">
    <property type="nucleotide sequence ID" value="NZ_CP019236.1"/>
</dbReference>
<name>A0A1P8JVU5_9BURK</name>
<sequence>MKNNIRALAITLGLCLAGAGFAATPATPATPAATASATASAASTAPADSAAKPAASATKKAPAAMPTVAAAGGGNGKVWVNEKSKAYHCEGSKFYGKTKQGEYMTEADAKAHGDHPATGKACAK</sequence>
<dbReference type="EMBL" id="CP019236">
    <property type="protein sequence ID" value="APW37872.1"/>
    <property type="molecule type" value="Genomic_DNA"/>
</dbReference>
<organism evidence="3 4">
    <name type="scientific">Rhodoferax koreensis</name>
    <dbReference type="NCBI Taxonomy" id="1842727"/>
    <lineage>
        <taxon>Bacteria</taxon>
        <taxon>Pseudomonadati</taxon>
        <taxon>Pseudomonadota</taxon>
        <taxon>Betaproteobacteria</taxon>
        <taxon>Burkholderiales</taxon>
        <taxon>Comamonadaceae</taxon>
        <taxon>Rhodoferax</taxon>
    </lineage>
</organism>
<reference evidence="3 4" key="1">
    <citation type="submission" date="2017-01" db="EMBL/GenBank/DDBJ databases">
        <authorList>
            <person name="Mah S.A."/>
            <person name="Swanson W.J."/>
            <person name="Moy G.W."/>
            <person name="Vacquier V.D."/>
        </authorList>
    </citation>
    <scope>NUCLEOTIDE SEQUENCE [LARGE SCALE GENOMIC DNA]</scope>
    <source>
        <strain evidence="3 4">DCY110</strain>
    </source>
</reference>
<feature type="region of interest" description="Disordered" evidence="1">
    <location>
        <begin position="42"/>
        <end position="64"/>
    </location>
</feature>
<keyword evidence="2" id="KW-0732">Signal</keyword>
<feature type="signal peptide" evidence="2">
    <location>
        <begin position="1"/>
        <end position="22"/>
    </location>
</feature>
<protein>
    <submittedName>
        <fullName evidence="3">Uncharacterized protein</fullName>
    </submittedName>
</protein>
<dbReference type="STRING" id="1842727.RD110_12240"/>
<feature type="chain" id="PRO_5012726948" evidence="2">
    <location>
        <begin position="23"/>
        <end position="124"/>
    </location>
</feature>
<dbReference type="AlphaFoldDB" id="A0A1P8JVU5"/>
<dbReference type="KEGG" id="rhy:RD110_12240"/>
<evidence type="ECO:0000313" key="4">
    <source>
        <dbReference type="Proteomes" id="UP000186609"/>
    </source>
</evidence>
<keyword evidence="4" id="KW-1185">Reference proteome</keyword>
<evidence type="ECO:0000313" key="3">
    <source>
        <dbReference type="EMBL" id="APW37872.1"/>
    </source>
</evidence>
<proteinExistence type="predicted"/>
<accession>A0A1P8JVU5</accession>
<evidence type="ECO:0000256" key="2">
    <source>
        <dbReference type="SAM" id="SignalP"/>
    </source>
</evidence>
<dbReference type="Proteomes" id="UP000186609">
    <property type="component" value="Chromosome"/>
</dbReference>
<evidence type="ECO:0000256" key="1">
    <source>
        <dbReference type="SAM" id="MobiDB-lite"/>
    </source>
</evidence>